<dbReference type="RefSeq" id="WP_074222907.1">
    <property type="nucleotide sequence ID" value="NZ_FSRC01000001.1"/>
</dbReference>
<gene>
    <name evidence="1" type="ORF">SAMN05444394_0110</name>
</gene>
<sequence length="160" mass="18375">MKKLIMPLFLLMVSCSMNDKEESIIEKENDFDVEVELVKIEESRSAFQLAIKEGRPGDLKNYGIDVIASDPDCGPWAEFKELRRNPKGKFNYDSLVMRPRETVIVSDSIAYDFGTSSTYYTNEQGEPVEIIATFLAIMKKDKRDGVWKLHREVGNTRDLE</sequence>
<dbReference type="OrthoDB" id="839277at2"/>
<organism evidence="1 2">
    <name type="scientific">Algoriphagus halophilus</name>
    <dbReference type="NCBI Taxonomy" id="226505"/>
    <lineage>
        <taxon>Bacteria</taxon>
        <taxon>Pseudomonadati</taxon>
        <taxon>Bacteroidota</taxon>
        <taxon>Cytophagia</taxon>
        <taxon>Cytophagales</taxon>
        <taxon>Cyclobacteriaceae</taxon>
        <taxon>Algoriphagus</taxon>
    </lineage>
</organism>
<dbReference type="SUPFAM" id="SSF54427">
    <property type="entry name" value="NTF2-like"/>
    <property type="match status" value="1"/>
</dbReference>
<evidence type="ECO:0008006" key="3">
    <source>
        <dbReference type="Google" id="ProtNLM"/>
    </source>
</evidence>
<dbReference type="PROSITE" id="PS51257">
    <property type="entry name" value="PROKAR_LIPOPROTEIN"/>
    <property type="match status" value="1"/>
</dbReference>
<accession>A0A1N6D3D6</accession>
<name>A0A1N6D3D6_9BACT</name>
<dbReference type="Gene3D" id="3.10.450.50">
    <property type="match status" value="1"/>
</dbReference>
<protein>
    <recommendedName>
        <fullName evidence="3">DUF4440 domain-containing protein</fullName>
    </recommendedName>
</protein>
<dbReference type="AlphaFoldDB" id="A0A1N6D3D6"/>
<dbReference type="InterPro" id="IPR032710">
    <property type="entry name" value="NTF2-like_dom_sf"/>
</dbReference>
<keyword evidence="2" id="KW-1185">Reference proteome</keyword>
<dbReference type="Proteomes" id="UP000185221">
    <property type="component" value="Unassembled WGS sequence"/>
</dbReference>
<evidence type="ECO:0000313" key="1">
    <source>
        <dbReference type="EMBL" id="SIN65295.1"/>
    </source>
</evidence>
<reference evidence="2" key="1">
    <citation type="submission" date="2016-11" db="EMBL/GenBank/DDBJ databases">
        <authorList>
            <person name="Varghese N."/>
            <person name="Submissions S."/>
        </authorList>
    </citation>
    <scope>NUCLEOTIDE SEQUENCE [LARGE SCALE GENOMIC DNA]</scope>
    <source>
        <strain evidence="2">DSM 15292</strain>
    </source>
</reference>
<proteinExistence type="predicted"/>
<evidence type="ECO:0000313" key="2">
    <source>
        <dbReference type="Proteomes" id="UP000185221"/>
    </source>
</evidence>
<dbReference type="EMBL" id="FSRC01000001">
    <property type="protein sequence ID" value="SIN65295.1"/>
    <property type="molecule type" value="Genomic_DNA"/>
</dbReference>